<dbReference type="AlphaFoldDB" id="A0A9X8UL00"/>
<dbReference type="RefSeq" id="WP_132084096.1">
    <property type="nucleotide sequence ID" value="NZ_SLUK01000002.1"/>
</dbReference>
<evidence type="ECO:0000259" key="1">
    <source>
        <dbReference type="Pfam" id="PF01261"/>
    </source>
</evidence>
<protein>
    <submittedName>
        <fullName evidence="2">Protein FrlC</fullName>
    </submittedName>
</protein>
<accession>A0A9X8UL00</accession>
<feature type="domain" description="Xylose isomerase-like TIM barrel" evidence="1">
    <location>
        <begin position="28"/>
        <end position="270"/>
    </location>
</feature>
<sequence>MEKLGKKQLSGMNIHYKFYTLEYFLDSMVRLGVESVELWGAYPHQLNKLIDDKSYPPVKDVKRMIEERGLNLVCYTPEQVIYPINIAAKESFIRDFSIRYFRDCLETAAELGTDRMLVTPGWGYFNEPVEEAWARCRESLQILGEHAEKCGIMIALENLRTDESNLVYNLPTLKRMLEEVGHPYVKGMVDTIPMAINGETVGDYLKGLGDDLIHIHFLDGAPRGHLAWGDGILPLDKYMKEIFEAGYQGALSLEITDNRYVFEPDEAVRKCAEAIGAYM</sequence>
<dbReference type="InterPro" id="IPR013022">
    <property type="entry name" value="Xyl_isomerase-like_TIM-brl"/>
</dbReference>
<keyword evidence="3" id="KW-1185">Reference proteome</keyword>
<reference evidence="2 3" key="1">
    <citation type="submission" date="2019-03" db="EMBL/GenBank/DDBJ databases">
        <title>Genomic Encyclopedia of Type Strains, Phase IV (KMG-IV): sequencing the most valuable type-strain genomes for metagenomic binning, comparative biology and taxonomic classification.</title>
        <authorList>
            <person name="Goeker M."/>
        </authorList>
    </citation>
    <scope>NUCLEOTIDE SEQUENCE [LARGE SCALE GENOMIC DNA]</scope>
    <source>
        <strain evidence="2 3">DSM 100433</strain>
    </source>
</reference>
<dbReference type="SUPFAM" id="SSF51658">
    <property type="entry name" value="Xylose isomerase-like"/>
    <property type="match status" value="1"/>
</dbReference>
<dbReference type="InterPro" id="IPR050312">
    <property type="entry name" value="IolE/XylAMocC-like"/>
</dbReference>
<evidence type="ECO:0000313" key="3">
    <source>
        <dbReference type="Proteomes" id="UP000294682"/>
    </source>
</evidence>
<proteinExistence type="predicted"/>
<comment type="caution">
    <text evidence="2">The sequence shown here is derived from an EMBL/GenBank/DDBJ whole genome shotgun (WGS) entry which is preliminary data.</text>
</comment>
<dbReference type="InterPro" id="IPR036237">
    <property type="entry name" value="Xyl_isomerase-like_sf"/>
</dbReference>
<dbReference type="Gene3D" id="3.20.20.150">
    <property type="entry name" value="Divalent-metal-dependent TIM barrel enzymes"/>
    <property type="match status" value="1"/>
</dbReference>
<gene>
    <name evidence="2" type="ORF">EDD78_102373</name>
</gene>
<dbReference type="Pfam" id="PF01261">
    <property type="entry name" value="AP_endonuc_2"/>
    <property type="match status" value="1"/>
</dbReference>
<dbReference type="Proteomes" id="UP000294682">
    <property type="component" value="Unassembled WGS sequence"/>
</dbReference>
<organism evidence="2 3">
    <name type="scientific">Harryflintia acetispora</name>
    <dbReference type="NCBI Taxonomy" id="1849041"/>
    <lineage>
        <taxon>Bacteria</taxon>
        <taxon>Bacillati</taxon>
        <taxon>Bacillota</taxon>
        <taxon>Clostridia</taxon>
        <taxon>Eubacteriales</taxon>
        <taxon>Oscillospiraceae</taxon>
        <taxon>Harryflintia</taxon>
    </lineage>
</organism>
<evidence type="ECO:0000313" key="2">
    <source>
        <dbReference type="EMBL" id="TCL44747.1"/>
    </source>
</evidence>
<dbReference type="EMBL" id="SLUK01000002">
    <property type="protein sequence ID" value="TCL44747.1"/>
    <property type="molecule type" value="Genomic_DNA"/>
</dbReference>
<dbReference type="PANTHER" id="PTHR12110:SF21">
    <property type="entry name" value="XYLOSE ISOMERASE-LIKE TIM BARREL DOMAIN-CONTAINING PROTEIN"/>
    <property type="match status" value="1"/>
</dbReference>
<dbReference type="PANTHER" id="PTHR12110">
    <property type="entry name" value="HYDROXYPYRUVATE ISOMERASE"/>
    <property type="match status" value="1"/>
</dbReference>
<name>A0A9X8UL00_9FIRM</name>